<evidence type="ECO:0000313" key="2">
    <source>
        <dbReference type="Proteomes" id="UP000284731"/>
    </source>
</evidence>
<sequence>MKTSLTKQQLLHMIQENLTNIFYPENYLTFLNQLSYFHEESIENIILIFTQCPTATVVLTYKAWQAYHRTVRRGYTAITLLPNNTNSEQVRSVFDIEHTIGKKFISTHTDIHIKQIYRILISMLYKVKIDSIFQTSTGDTTLQIKHALQHYIYHLLRTCFPKYCTSEMEMKSILYCVCFYYGIDVSEYCFPSIILWAKQKTNHALREALNVIRHITTFLIDTIDYMYVSREYS</sequence>
<comment type="caution">
    <text evidence="1">The sequence shown here is derived from an EMBL/GenBank/DDBJ whole genome shotgun (WGS) entry which is preliminary data.</text>
</comment>
<protein>
    <submittedName>
        <fullName evidence="1">Uncharacterized protein</fullName>
    </submittedName>
</protein>
<reference evidence="1 2" key="1">
    <citation type="submission" date="2018-08" db="EMBL/GenBank/DDBJ databases">
        <title>A genome reference for cultivated species of the human gut microbiota.</title>
        <authorList>
            <person name="Zou Y."/>
            <person name="Xue W."/>
            <person name="Luo G."/>
        </authorList>
    </citation>
    <scope>NUCLEOTIDE SEQUENCE [LARGE SCALE GENOMIC DNA]</scope>
    <source>
        <strain evidence="1 2">AF18-46</strain>
    </source>
</reference>
<evidence type="ECO:0000313" key="1">
    <source>
        <dbReference type="EMBL" id="RGT56428.1"/>
    </source>
</evidence>
<dbReference type="RefSeq" id="WP_118764890.1">
    <property type="nucleotide sequence ID" value="NZ_CABJCF010000002.1"/>
</dbReference>
<organism evidence="1 2">
    <name type="scientific">Solobacterium moorei</name>
    <dbReference type="NCBI Taxonomy" id="102148"/>
    <lineage>
        <taxon>Bacteria</taxon>
        <taxon>Bacillati</taxon>
        <taxon>Bacillota</taxon>
        <taxon>Erysipelotrichia</taxon>
        <taxon>Erysipelotrichales</taxon>
        <taxon>Erysipelotrichaceae</taxon>
        <taxon>Solobacterium</taxon>
    </lineage>
</organism>
<dbReference type="Proteomes" id="UP000284731">
    <property type="component" value="Unassembled WGS sequence"/>
</dbReference>
<dbReference type="AlphaFoldDB" id="A0A412PFK4"/>
<accession>A0A412PFK4</accession>
<proteinExistence type="predicted"/>
<name>A0A412PFK4_9FIRM</name>
<gene>
    <name evidence="1" type="ORF">DWX20_06385</name>
</gene>
<dbReference type="EMBL" id="QRWX01000002">
    <property type="protein sequence ID" value="RGT56428.1"/>
    <property type="molecule type" value="Genomic_DNA"/>
</dbReference>